<protein>
    <submittedName>
        <fullName evidence="1">Class I SAM-dependent methyltransferase</fullName>
    </submittedName>
</protein>
<accession>A0ABY2TPA3</accession>
<dbReference type="Gene3D" id="3.40.50.150">
    <property type="entry name" value="Vaccinia Virus protein VP39"/>
    <property type="match status" value="1"/>
</dbReference>
<dbReference type="Pfam" id="PF13578">
    <property type="entry name" value="Methyltransf_24"/>
    <property type="match status" value="1"/>
</dbReference>
<keyword evidence="1" id="KW-0808">Transferase</keyword>
<dbReference type="SUPFAM" id="SSF53335">
    <property type="entry name" value="S-adenosyl-L-methionine-dependent methyltransferases"/>
    <property type="match status" value="1"/>
</dbReference>
<name>A0ABY2TPA3_9SPIR</name>
<proteinExistence type="predicted"/>
<dbReference type="GO" id="GO:0008168">
    <property type="term" value="F:methyltransferase activity"/>
    <property type="evidence" value="ECO:0007669"/>
    <property type="project" value="UniProtKB-KW"/>
</dbReference>
<dbReference type="GO" id="GO:0032259">
    <property type="term" value="P:methylation"/>
    <property type="evidence" value="ECO:0007669"/>
    <property type="project" value="UniProtKB-KW"/>
</dbReference>
<reference evidence="1 2" key="1">
    <citation type="journal article" date="2019" name="Anaerobe">
        <title>Brachyspira catarrhinii sp. nov., an anaerobic intestinal spirochaete isolated from vervet monkeys may have been misidentified as Brachyspira aalborgi in previous studies.</title>
        <authorList>
            <person name="Phillips N.D."/>
            <person name="La T."/>
            <person name="Hampson D.J."/>
        </authorList>
    </citation>
    <scope>NUCLEOTIDE SEQUENCE [LARGE SCALE GENOMIC DNA]</scope>
    <source>
        <strain evidence="1 2">Z12</strain>
    </source>
</reference>
<keyword evidence="1" id="KW-0489">Methyltransferase</keyword>
<evidence type="ECO:0000313" key="2">
    <source>
        <dbReference type="Proteomes" id="UP000310168"/>
    </source>
</evidence>
<gene>
    <name evidence="1" type="ORF">EZH24_09060</name>
</gene>
<dbReference type="EMBL" id="SJDU01000263">
    <property type="protein sequence ID" value="TKZ32773.1"/>
    <property type="molecule type" value="Genomic_DNA"/>
</dbReference>
<keyword evidence="2" id="KW-1185">Reference proteome</keyword>
<sequence length="324" mass="38235">MTIFLILEKIKMLINNPENFDNDILDEINSILDEETPGNKLSEMTYLERKFLNGIIRLTKPKKILEVGVAAGGSSSIILNAVKDMDNSILYSIDYNEKFYRDKSKDSGFIVKEKFPHLLKNRKLYTGGVSAKFMDEIGNDIDLCLLDTIHSNPGEFLDFLMVLPYMKKNAIIIIHDIFVAPTNLILFSAIRGEKILFNDKNQIFKNYGIGAVILDDNIMDFIFDYFFLLKLNWNYMISDEDIEYIIRLFQRHYDKDTVDFFIKVVNENKKEFYLNKILSDNIKKINKIAWWIPFRKTRDNFRERKINQLKNKLEEKNKLYKINR</sequence>
<evidence type="ECO:0000313" key="1">
    <source>
        <dbReference type="EMBL" id="TKZ32773.1"/>
    </source>
</evidence>
<dbReference type="Proteomes" id="UP000310168">
    <property type="component" value="Unassembled WGS sequence"/>
</dbReference>
<organism evidence="1 2">
    <name type="scientific">Brachyspira catarrhinii</name>
    <dbReference type="NCBI Taxonomy" id="2528966"/>
    <lineage>
        <taxon>Bacteria</taxon>
        <taxon>Pseudomonadati</taxon>
        <taxon>Spirochaetota</taxon>
        <taxon>Spirochaetia</taxon>
        <taxon>Brachyspirales</taxon>
        <taxon>Brachyspiraceae</taxon>
        <taxon>Brachyspira</taxon>
    </lineage>
</organism>
<dbReference type="InterPro" id="IPR029063">
    <property type="entry name" value="SAM-dependent_MTases_sf"/>
</dbReference>
<comment type="caution">
    <text evidence="1">The sequence shown here is derived from an EMBL/GenBank/DDBJ whole genome shotgun (WGS) entry which is preliminary data.</text>
</comment>